<comment type="cofactor">
    <cofactor evidence="8 10">
        <name>Zn(2+)</name>
        <dbReference type="ChEBI" id="CHEBI:29105"/>
    </cofactor>
    <text evidence="8 10">Binds 1 zinc ion per subunit.</text>
</comment>
<evidence type="ECO:0000256" key="8">
    <source>
        <dbReference type="PIRSR" id="PIRSR634016-3"/>
    </source>
</evidence>
<dbReference type="Proteomes" id="UP000015101">
    <property type="component" value="Unassembled WGS sequence"/>
</dbReference>
<gene>
    <name evidence="15" type="primary">20200096</name>
    <name evidence="14" type="ORF">HELRODRAFT_163491</name>
</gene>
<dbReference type="EC" id="3.4.11.-" evidence="10"/>
<dbReference type="CDD" id="cd09601">
    <property type="entry name" value="M1_APN-Q_like"/>
    <property type="match status" value="1"/>
</dbReference>
<feature type="binding site" evidence="8">
    <location>
        <position position="307"/>
    </location>
    <ligand>
        <name>Zn(2+)</name>
        <dbReference type="ChEBI" id="CHEBI:29105"/>
        <note>catalytic</note>
    </ligand>
</feature>
<dbReference type="HOGENOM" id="CLU_003705_2_0_1"/>
<dbReference type="Pfam" id="PF01433">
    <property type="entry name" value="Peptidase_M1"/>
    <property type="match status" value="2"/>
</dbReference>
<feature type="domain" description="Peptidase M1 membrane alanine aminopeptidase" evidence="11">
    <location>
        <begin position="348"/>
        <end position="500"/>
    </location>
</feature>
<dbReference type="CTD" id="20200096"/>
<dbReference type="GO" id="GO:0005615">
    <property type="term" value="C:extracellular space"/>
    <property type="evidence" value="ECO:0000318"/>
    <property type="project" value="GO_Central"/>
</dbReference>
<name>T1EU46_HELRO</name>
<dbReference type="OMA" id="LAMCNCD"/>
<dbReference type="InterPro" id="IPR001930">
    <property type="entry name" value="Peptidase_M1"/>
</dbReference>
<proteinExistence type="inferred from homology"/>
<dbReference type="GO" id="GO:0008270">
    <property type="term" value="F:zinc ion binding"/>
    <property type="evidence" value="ECO:0007669"/>
    <property type="project" value="UniProtKB-UniRule"/>
</dbReference>
<evidence type="ECO:0000256" key="5">
    <source>
        <dbReference type="ARBA" id="ARBA00022833"/>
    </source>
</evidence>
<dbReference type="Gene3D" id="2.60.40.1730">
    <property type="entry name" value="tricorn interacting facor f3 domain"/>
    <property type="match status" value="1"/>
</dbReference>
<dbReference type="InterPro" id="IPR045357">
    <property type="entry name" value="Aminopeptidase_N-like_N"/>
</dbReference>
<dbReference type="InterPro" id="IPR042097">
    <property type="entry name" value="Aminopeptidase_N-like_N_sf"/>
</dbReference>
<organism evidence="15 16">
    <name type="scientific">Helobdella robusta</name>
    <name type="common">Californian leech</name>
    <dbReference type="NCBI Taxonomy" id="6412"/>
    <lineage>
        <taxon>Eukaryota</taxon>
        <taxon>Metazoa</taxon>
        <taxon>Spiralia</taxon>
        <taxon>Lophotrochozoa</taxon>
        <taxon>Annelida</taxon>
        <taxon>Clitellata</taxon>
        <taxon>Hirudinea</taxon>
        <taxon>Rhynchobdellida</taxon>
        <taxon>Glossiphoniidae</taxon>
        <taxon>Helobdella</taxon>
    </lineage>
</organism>
<dbReference type="SUPFAM" id="SSF55486">
    <property type="entry name" value="Metalloproteases ('zincins'), catalytic domain"/>
    <property type="match status" value="2"/>
</dbReference>
<dbReference type="RefSeq" id="XP_009025593.1">
    <property type="nucleotide sequence ID" value="XM_009027345.1"/>
</dbReference>
<evidence type="ECO:0000256" key="9">
    <source>
        <dbReference type="PIRSR" id="PIRSR634016-4"/>
    </source>
</evidence>
<feature type="active site" description="Proton acceptor" evidence="7">
    <location>
        <position position="308"/>
    </location>
</feature>
<feature type="binding site" evidence="8">
    <location>
        <position position="311"/>
    </location>
    <ligand>
        <name>Zn(2+)</name>
        <dbReference type="ChEBI" id="CHEBI:29105"/>
        <note>catalytic</note>
    </ligand>
</feature>
<dbReference type="EMBL" id="KB097495">
    <property type="protein sequence ID" value="ESN96431.1"/>
    <property type="molecule type" value="Genomic_DNA"/>
</dbReference>
<comment type="similarity">
    <text evidence="1 10">Belongs to the peptidase M1 family.</text>
</comment>
<reference evidence="15" key="3">
    <citation type="submission" date="2015-06" db="UniProtKB">
        <authorList>
            <consortium name="EnsemblMetazoa"/>
        </authorList>
    </citation>
    <scope>IDENTIFICATION</scope>
</reference>
<dbReference type="Gene3D" id="1.10.390.10">
    <property type="entry name" value="Neutral Protease Domain 2"/>
    <property type="match status" value="2"/>
</dbReference>
<evidence type="ECO:0000256" key="7">
    <source>
        <dbReference type="PIRSR" id="PIRSR634016-1"/>
    </source>
</evidence>
<dbReference type="InterPro" id="IPR050344">
    <property type="entry name" value="Peptidase_M1_aminopeptidases"/>
</dbReference>
<feature type="domain" description="Peptidase M1 membrane alanine aminopeptidase" evidence="11">
    <location>
        <begin position="242"/>
        <end position="312"/>
    </location>
</feature>
<keyword evidence="3 8" id="KW-0479">Metal-binding</keyword>
<evidence type="ECO:0000313" key="16">
    <source>
        <dbReference type="Proteomes" id="UP000015101"/>
    </source>
</evidence>
<dbReference type="AlphaFoldDB" id="T1EU46"/>
<dbReference type="PANTHER" id="PTHR11533:SF301">
    <property type="entry name" value="AMINOPEPTIDASE"/>
    <property type="match status" value="1"/>
</dbReference>
<dbReference type="GO" id="GO:0006508">
    <property type="term" value="P:proteolysis"/>
    <property type="evidence" value="ECO:0000318"/>
    <property type="project" value="GO_Central"/>
</dbReference>
<dbReference type="InterPro" id="IPR024571">
    <property type="entry name" value="ERAP1-like_C_dom"/>
</dbReference>
<dbReference type="FunFam" id="2.60.40.1910:FF:000017">
    <property type="entry name" value="Aminopeptidase"/>
    <property type="match status" value="1"/>
</dbReference>
<reference evidence="16" key="1">
    <citation type="submission" date="2012-12" db="EMBL/GenBank/DDBJ databases">
        <authorList>
            <person name="Hellsten U."/>
            <person name="Grimwood J."/>
            <person name="Chapman J.A."/>
            <person name="Shapiro H."/>
            <person name="Aerts A."/>
            <person name="Otillar R.P."/>
            <person name="Terry A.Y."/>
            <person name="Boore J.L."/>
            <person name="Simakov O."/>
            <person name="Marletaz F."/>
            <person name="Cho S.-J."/>
            <person name="Edsinger-Gonzales E."/>
            <person name="Havlak P."/>
            <person name="Kuo D.-H."/>
            <person name="Larsson T."/>
            <person name="Lv J."/>
            <person name="Arendt D."/>
            <person name="Savage R."/>
            <person name="Osoegawa K."/>
            <person name="de Jong P."/>
            <person name="Lindberg D.R."/>
            <person name="Seaver E.C."/>
            <person name="Weisblat D.A."/>
            <person name="Putnam N.H."/>
            <person name="Grigoriev I.V."/>
            <person name="Rokhsar D.S."/>
        </authorList>
    </citation>
    <scope>NUCLEOTIDE SEQUENCE</scope>
</reference>
<evidence type="ECO:0000256" key="6">
    <source>
        <dbReference type="ARBA" id="ARBA00023049"/>
    </source>
</evidence>
<dbReference type="KEGG" id="hro:HELRODRAFT_163491"/>
<dbReference type="GO" id="GO:0070006">
    <property type="term" value="F:metalloaminopeptidase activity"/>
    <property type="evidence" value="ECO:0000318"/>
    <property type="project" value="GO_Central"/>
</dbReference>
<sequence>MYTSTEHEGRLPRTFLPSHYNLYLEPHLELDKPPFPLIGQVKIYFKCVERTNNLTLNALGLELGIANITLKQLTISQNHSVPRINVLIINDYKQIIRMIVDREFQAGFQYTITIDYKANLTENGYGMYAVPYLDKNGRTKYLVATQLESIGARRMFPGFDEVDMKATFDVIVSRRMSHTAEGWLNDVYERSPLMSCYLLAIVVGDLHYMESKVDASTKYKVRAYSTERYVPYIYHPSQYFTVQIQKWLEKETNVPYALKKLDHITISVIGGAMENWGLIIYAENVLPMSNQTSTASGYYTTAFIMAHELSHMASKMFTNILLTIFQLLQTPWLFISMVDANHTSIFTIMKQWYGNLVTFEWWTDAWLKEAIASYYNFYPLEALGWNGAELHQLDGVVPYMELDQTNRSTPVRIVIKSPQDAYQAFAKSTYIKGGSLIRMMGQIMTVPVLKLALTRYLNKYQYSVANSDQFLQVLTEQAKDSGITYPDGSTINFKTLMDPWLDQKGFPILKVVDNNDGTATVTQQRYFNPSNQSDSVVSPYGYKWDVPIHLLDDKSSPADWNKTPNYWLRKTDKEIKIKIPKSSWYIINPDQKFYCKVFYDKKQRSLLAPNLMGSEANDQSKTCEKSHRNAYYGATDAYDNTLSIGSDPSYNVWSLTLRHVYDLEAFYRKETWFAKHTTYFAKHADALLKEVGYEFKVGEPISDTFLRRDGISAACWFKSSTCLQYIRTKYQEYKKNPSLNLVNANLLPTTLCDGVAQGTTADWNLMANEYGKRKNSPIMEERQSLLYARTCTPRENELQQIFDELLKGNGTFFNTADLGSASIYLAGTQYGARKYWEYLNKNWKTFPNQFRLFSQNFLEI</sequence>
<evidence type="ECO:0000256" key="4">
    <source>
        <dbReference type="ARBA" id="ARBA00022801"/>
    </source>
</evidence>
<dbReference type="SUPFAM" id="SSF63737">
    <property type="entry name" value="Leukotriene A4 hydrolase N-terminal domain"/>
    <property type="match status" value="1"/>
</dbReference>
<feature type="site" description="Transition state stabilizer" evidence="9">
    <location>
        <position position="430"/>
    </location>
</feature>
<dbReference type="InterPro" id="IPR014782">
    <property type="entry name" value="Peptidase_M1_dom"/>
</dbReference>
<dbReference type="InterPro" id="IPR027268">
    <property type="entry name" value="Peptidase_M4/M1_CTD_sf"/>
</dbReference>
<reference evidence="14 16" key="2">
    <citation type="journal article" date="2013" name="Nature">
        <title>Insights into bilaterian evolution from three spiralian genomes.</title>
        <authorList>
            <person name="Simakov O."/>
            <person name="Marletaz F."/>
            <person name="Cho S.J."/>
            <person name="Edsinger-Gonzales E."/>
            <person name="Havlak P."/>
            <person name="Hellsten U."/>
            <person name="Kuo D.H."/>
            <person name="Larsson T."/>
            <person name="Lv J."/>
            <person name="Arendt D."/>
            <person name="Savage R."/>
            <person name="Osoegawa K."/>
            <person name="de Jong P."/>
            <person name="Grimwood J."/>
            <person name="Chapman J.A."/>
            <person name="Shapiro H."/>
            <person name="Aerts A."/>
            <person name="Otillar R.P."/>
            <person name="Terry A.Y."/>
            <person name="Boore J.L."/>
            <person name="Grigoriev I.V."/>
            <person name="Lindberg D.R."/>
            <person name="Seaver E.C."/>
            <person name="Weisblat D.A."/>
            <person name="Putnam N.H."/>
            <person name="Rokhsar D.S."/>
        </authorList>
    </citation>
    <scope>NUCLEOTIDE SEQUENCE</scope>
</reference>
<dbReference type="InterPro" id="IPR034016">
    <property type="entry name" value="M1_APN-typ"/>
</dbReference>
<dbReference type="Gene3D" id="2.60.40.1910">
    <property type="match status" value="1"/>
</dbReference>
<dbReference type="Pfam" id="PF17900">
    <property type="entry name" value="Peptidase_M1_N"/>
    <property type="match status" value="1"/>
</dbReference>
<keyword evidence="16" id="KW-1185">Reference proteome</keyword>
<evidence type="ECO:0000313" key="14">
    <source>
        <dbReference type="EMBL" id="ESN96431.1"/>
    </source>
</evidence>
<dbReference type="EnsemblMetazoa" id="HelroT163491">
    <property type="protein sequence ID" value="HelroP163491"/>
    <property type="gene ID" value="HelroG163491"/>
</dbReference>
<dbReference type="eggNOG" id="KOG1046">
    <property type="taxonomic scope" value="Eukaryota"/>
</dbReference>
<evidence type="ECO:0000313" key="15">
    <source>
        <dbReference type="EnsemblMetazoa" id="HelroP163491"/>
    </source>
</evidence>
<keyword evidence="6 10" id="KW-0482">Metalloprotease</keyword>
<dbReference type="InParanoid" id="T1EU46"/>
<dbReference type="EMBL" id="AMQM01001392">
    <property type="status" value="NOT_ANNOTATED_CDS"/>
    <property type="molecule type" value="Genomic_DNA"/>
</dbReference>
<dbReference type="Gene3D" id="1.25.50.20">
    <property type="match status" value="1"/>
</dbReference>
<dbReference type="PANTHER" id="PTHR11533">
    <property type="entry name" value="PROTEASE M1 ZINC METALLOPROTEASE"/>
    <property type="match status" value="1"/>
</dbReference>
<evidence type="ECO:0000259" key="13">
    <source>
        <dbReference type="Pfam" id="PF17900"/>
    </source>
</evidence>
<keyword evidence="5 8" id="KW-0862">Zinc</keyword>
<dbReference type="PRINTS" id="PR00756">
    <property type="entry name" value="ALADIPTASE"/>
</dbReference>
<evidence type="ECO:0000259" key="11">
    <source>
        <dbReference type="Pfam" id="PF01433"/>
    </source>
</evidence>
<dbReference type="Pfam" id="PF11838">
    <property type="entry name" value="ERAP1_C"/>
    <property type="match status" value="1"/>
</dbReference>
<feature type="domain" description="Aminopeptidase N-like N-terminal" evidence="13">
    <location>
        <begin position="17"/>
        <end position="179"/>
    </location>
</feature>
<keyword evidence="2 10" id="KW-0645">Protease</keyword>
<evidence type="ECO:0000256" key="1">
    <source>
        <dbReference type="ARBA" id="ARBA00010136"/>
    </source>
</evidence>
<dbReference type="STRING" id="6412.T1EU46"/>
<feature type="binding site" evidence="8">
    <location>
        <position position="369"/>
    </location>
    <ligand>
        <name>Zn(2+)</name>
        <dbReference type="ChEBI" id="CHEBI:29105"/>
        <note>catalytic</note>
    </ligand>
</feature>
<evidence type="ECO:0000256" key="3">
    <source>
        <dbReference type="ARBA" id="ARBA00022723"/>
    </source>
</evidence>
<protein>
    <recommendedName>
        <fullName evidence="10">Aminopeptidase</fullName>
        <ecNumber evidence="10">3.4.11.-</ecNumber>
    </recommendedName>
</protein>
<accession>T1EU46</accession>
<feature type="domain" description="ERAP1-like C-terminal" evidence="12">
    <location>
        <begin position="584"/>
        <end position="852"/>
    </location>
</feature>
<evidence type="ECO:0000256" key="10">
    <source>
        <dbReference type="RuleBase" id="RU364040"/>
    </source>
</evidence>
<keyword evidence="4 10" id="KW-0378">Hydrolase</keyword>
<dbReference type="GeneID" id="20200096"/>
<dbReference type="GO" id="GO:0043171">
    <property type="term" value="P:peptide catabolic process"/>
    <property type="evidence" value="ECO:0000318"/>
    <property type="project" value="GO_Central"/>
</dbReference>
<keyword evidence="10" id="KW-0031">Aminopeptidase</keyword>
<dbReference type="OrthoDB" id="510539at2759"/>
<evidence type="ECO:0000256" key="2">
    <source>
        <dbReference type="ARBA" id="ARBA00022670"/>
    </source>
</evidence>
<evidence type="ECO:0000259" key="12">
    <source>
        <dbReference type="Pfam" id="PF11838"/>
    </source>
</evidence>